<protein>
    <submittedName>
        <fullName evidence="1">DUF2336 domain-containing protein</fullName>
    </submittedName>
</protein>
<dbReference type="AlphaFoldDB" id="A0A437P1L0"/>
<gene>
    <name evidence="1" type="ORF">EOE48_17320</name>
</gene>
<proteinExistence type="predicted"/>
<dbReference type="InterPro" id="IPR019285">
    <property type="entry name" value="DUF2336"/>
</dbReference>
<evidence type="ECO:0000313" key="2">
    <source>
        <dbReference type="Proteomes" id="UP000286997"/>
    </source>
</evidence>
<dbReference type="OrthoDB" id="8455292at2"/>
<dbReference type="Proteomes" id="UP000286997">
    <property type="component" value="Unassembled WGS sequence"/>
</dbReference>
<dbReference type="Pfam" id="PF10098">
    <property type="entry name" value="DUF2336"/>
    <property type="match status" value="1"/>
</dbReference>
<dbReference type="EMBL" id="SACP01000017">
    <property type="protein sequence ID" value="RVU16116.1"/>
    <property type="molecule type" value="Genomic_DNA"/>
</dbReference>
<sequence>MPRSAAGTLSDLIEFARDRRLDIKPVLLRVQTDLFVSAPVRDAASLRDFEALASGLIPMVDAATAAIVAQKLAPLADTPQAVLEALAARGGAAREAVLSLSPRLSLPVLDAAENGPVPDPAIARRADLSRALVDDLSQRGDPAIDRALAGNAAITLAGPVLARLVARARDRADLVALLLGRADLPAGDLAPLFL</sequence>
<comment type="caution">
    <text evidence="1">The sequence shown here is derived from an EMBL/GenBank/DDBJ whole genome shotgun (WGS) entry which is preliminary data.</text>
</comment>
<evidence type="ECO:0000313" key="1">
    <source>
        <dbReference type="EMBL" id="RVU16116.1"/>
    </source>
</evidence>
<name>A0A437P1L0_9HYPH</name>
<feature type="non-terminal residue" evidence="1">
    <location>
        <position position="194"/>
    </location>
</feature>
<organism evidence="1 2">
    <name type="scientific">Methylobacterium oryzihabitans</name>
    <dbReference type="NCBI Taxonomy" id="2499852"/>
    <lineage>
        <taxon>Bacteria</taxon>
        <taxon>Pseudomonadati</taxon>
        <taxon>Pseudomonadota</taxon>
        <taxon>Alphaproteobacteria</taxon>
        <taxon>Hyphomicrobiales</taxon>
        <taxon>Methylobacteriaceae</taxon>
        <taxon>Methylobacterium</taxon>
    </lineage>
</organism>
<keyword evidence="2" id="KW-1185">Reference proteome</keyword>
<reference evidence="1 2" key="1">
    <citation type="submission" date="2019-01" db="EMBL/GenBank/DDBJ databases">
        <authorList>
            <person name="Chen W.-M."/>
        </authorList>
    </citation>
    <scope>NUCLEOTIDE SEQUENCE [LARGE SCALE GENOMIC DNA]</scope>
    <source>
        <strain evidence="1 2">TER-1</strain>
    </source>
</reference>
<accession>A0A437P1L0</accession>
<dbReference type="RefSeq" id="WP_127731393.1">
    <property type="nucleotide sequence ID" value="NZ_SACP01000017.1"/>
</dbReference>